<feature type="domain" description="Cullin family profile" evidence="1">
    <location>
        <begin position="424"/>
        <end position="524"/>
    </location>
</feature>
<name>A0ABS5JWD4_9BACT</name>
<gene>
    <name evidence="2" type="ORF">KEM10_12680</name>
</gene>
<evidence type="ECO:0000313" key="2">
    <source>
        <dbReference type="EMBL" id="MBS2099139.1"/>
    </source>
</evidence>
<dbReference type="InterPro" id="IPR016158">
    <property type="entry name" value="Cullin_homology"/>
</dbReference>
<dbReference type="EMBL" id="JAGUCO010000008">
    <property type="protein sequence ID" value="MBS2099139.1"/>
    <property type="molecule type" value="Genomic_DNA"/>
</dbReference>
<protein>
    <recommendedName>
        <fullName evidence="1">Cullin family profile domain-containing protein</fullName>
    </recommendedName>
</protein>
<proteinExistence type="predicted"/>
<dbReference type="PROSITE" id="PS50069">
    <property type="entry name" value="CULLIN_2"/>
    <property type="match status" value="1"/>
</dbReference>
<dbReference type="RefSeq" id="WP_212216382.1">
    <property type="nucleotide sequence ID" value="NZ_JAGUCO010000008.1"/>
</dbReference>
<organism evidence="2 3">
    <name type="scientific">Carboxylicivirga linearis</name>
    <dbReference type="NCBI Taxonomy" id="1628157"/>
    <lineage>
        <taxon>Bacteria</taxon>
        <taxon>Pseudomonadati</taxon>
        <taxon>Bacteroidota</taxon>
        <taxon>Bacteroidia</taxon>
        <taxon>Marinilabiliales</taxon>
        <taxon>Marinilabiliaceae</taxon>
        <taxon>Carboxylicivirga</taxon>
    </lineage>
</organism>
<comment type="caution">
    <text evidence="2">The sequence shown here is derived from an EMBL/GenBank/DDBJ whole genome shotgun (WGS) entry which is preliminary data.</text>
</comment>
<sequence length="760" mass="87771">MKHLLTLLFVANGLLLYGQQIYISQVEDEKYFVEFYSVEDLQKEMVIVYGKTVKTELKGRVGKLIYKDENKEEKEAEFKITEDDKLKISLEPNELKAIDDFTLQLNDVKLEVISSPPKVTFIAKPLTLQLDKEFEPKSGKEVVFEIQKDLKNPTDIEWTKYKVEFKKGGDIISTPIYQRACPHFIYLEKSETIKDITSYELFINDKKVKGQKEDTAAETIILESLNLKYPEVKVKTRFDTTLLADTSNNFRIKKLKDDEVILVYDFYKKMQGWYIVQCKNSEDDIDIKPLNSNTEKLLSKKNLSIRVVNVNRHVFNVDLLSEGHTNTTPMPLLFKNFAYPDSNSTWISNLSSKISFLKTVKEQQTEEATAQASKTTYYDEYYQQLYDFYIYLTYIQAELIKSQDPYGATIYNPKVTEIVFQEASEAALIIRHNGGLLQNDLIKKATIKATIEAQLNENKLLKKYLADKNKYEEEKKSIEAKKGETKVVKTKIEEIEKLINKLKVKTVLGNDEQKKLQNKLDSLNNDLKHQEALATLIGSLPTQEELLNYQMALNLQGNNEYRRTNIQLRNIDFLELKVGIEARDEFPQHAQFNIEENSRKLIVKNSNRFSFSQGFFAGGLSQPNFTYKWHAVTDGGNTKFQLFQSGYEPSPFGVVALANYSFFDWLSFSSGPAVSVEEEPQFHFILGLSLTLSDNKSRLIHLSCGANIYQSQQISPYWKGIYDNNTLFDTAPIDNIYYDEIRASLSFALTYTFFKKQRTK</sequence>
<evidence type="ECO:0000313" key="3">
    <source>
        <dbReference type="Proteomes" id="UP000708576"/>
    </source>
</evidence>
<accession>A0ABS5JWD4</accession>
<dbReference type="Proteomes" id="UP000708576">
    <property type="component" value="Unassembled WGS sequence"/>
</dbReference>
<keyword evidence="3" id="KW-1185">Reference proteome</keyword>
<reference evidence="2 3" key="1">
    <citation type="journal article" date="2015" name="Int. J. Syst. Evol. Microbiol.">
        <title>Carboxylicivirga linearis sp. nov., isolated from a sea cucumber culture pond.</title>
        <authorList>
            <person name="Wang F.Q."/>
            <person name="Zhou Y.X."/>
            <person name="Lin X.Z."/>
            <person name="Chen G.J."/>
            <person name="Du Z.J."/>
        </authorList>
    </citation>
    <scope>NUCLEOTIDE SEQUENCE [LARGE SCALE GENOMIC DNA]</scope>
    <source>
        <strain evidence="2 3">FB218</strain>
    </source>
</reference>
<evidence type="ECO:0000259" key="1">
    <source>
        <dbReference type="PROSITE" id="PS50069"/>
    </source>
</evidence>